<dbReference type="KEGG" id="phu:Phum_PHUM105210"/>
<dbReference type="VEuPathDB" id="VectorBase:PHUM105210"/>
<dbReference type="AlphaFoldDB" id="E0VD37"/>
<dbReference type="GeneID" id="8238154"/>
<dbReference type="InterPro" id="IPR050177">
    <property type="entry name" value="Lipid_A_modif_metabolic_enz"/>
</dbReference>
<dbReference type="EMBL" id="AAZO01001249">
    <property type="status" value="NOT_ANNOTATED_CDS"/>
    <property type="molecule type" value="Genomic_DNA"/>
</dbReference>
<dbReference type="Gene3D" id="3.40.50.720">
    <property type="entry name" value="NAD(P)-binding Rossmann-like Domain"/>
    <property type="match status" value="1"/>
</dbReference>
<dbReference type="PANTHER" id="PTHR43245">
    <property type="entry name" value="BIFUNCTIONAL POLYMYXIN RESISTANCE PROTEIN ARNA"/>
    <property type="match status" value="1"/>
</dbReference>
<dbReference type="Proteomes" id="UP000009046">
    <property type="component" value="Unassembled WGS sequence"/>
</dbReference>
<reference evidence="2" key="1">
    <citation type="submission" date="2007-04" db="EMBL/GenBank/DDBJ databases">
        <title>Annotation of Pediculus humanus corporis strain USDA.</title>
        <authorList>
            <person name="Kirkness E."/>
            <person name="Hannick L."/>
            <person name="Hass B."/>
            <person name="Bruggner R."/>
            <person name="Lawson D."/>
            <person name="Bidwell S."/>
            <person name="Joardar V."/>
            <person name="Caler E."/>
            <person name="Walenz B."/>
            <person name="Inman J."/>
            <person name="Schobel S."/>
            <person name="Galinsky K."/>
            <person name="Amedeo P."/>
            <person name="Strausberg R."/>
        </authorList>
    </citation>
    <scope>NUCLEOTIDE SEQUENCE</scope>
    <source>
        <strain evidence="2">USDA</strain>
    </source>
</reference>
<dbReference type="CTD" id="8238154"/>
<sequence length="368" mass="41026">MKPRVIILGGCGFIGRNLVHYLISNDLVECIRVVDKVPPQIAWLNSQHQASFNDARVHFKSCNLINLDSCKAAFAPDESNYSFDYVVNCAGETKPGQTDPVYKEGIFKLSSTCAMEAANQKIKHYVEISSGNIASSDKIPLKENCKKDPWTNIAKWKSKVEESLSEISGLNYTILRPGIVYGFGDRSGITPRLLIGAIYKYLGECMKLLWTKDLKMNTVHVDDLCRAIWFVLSRDDTRQNIYNVVDEGNSTQGTISSLVSEIFNINHDYWGSTISSIAKADLASAVEEINDKHLGPWAEICSKDGVNNTPLSPYIDKELLTNKNLFLDGSKLTNLGFSYTIPTATTEKLKEVLVDYTVMNLFPKSLIS</sequence>
<protein>
    <submittedName>
        <fullName evidence="2 3">NAD dependent epimerase/dehydratase, putative</fullName>
    </submittedName>
</protein>
<accession>E0VD37</accession>
<keyword evidence="4" id="KW-1185">Reference proteome</keyword>
<dbReference type="FunCoup" id="E0VD37">
    <property type="interactions" value="8"/>
</dbReference>
<dbReference type="InterPro" id="IPR036291">
    <property type="entry name" value="NAD(P)-bd_dom_sf"/>
</dbReference>
<dbReference type="STRING" id="121224.E0VD37"/>
<evidence type="ECO:0000313" key="3">
    <source>
        <dbReference type="EnsemblMetazoa" id="PHUM105210-PA"/>
    </source>
</evidence>
<reference evidence="3" key="3">
    <citation type="submission" date="2020-05" db="UniProtKB">
        <authorList>
            <consortium name="EnsemblMetazoa"/>
        </authorList>
    </citation>
    <scope>IDENTIFICATION</scope>
    <source>
        <strain evidence="3">USDA</strain>
    </source>
</reference>
<dbReference type="Pfam" id="PF01370">
    <property type="entry name" value="Epimerase"/>
    <property type="match status" value="1"/>
</dbReference>
<dbReference type="EnsemblMetazoa" id="PHUM105210-RA">
    <property type="protein sequence ID" value="PHUM105210-PA"/>
    <property type="gene ID" value="PHUM105210"/>
</dbReference>
<evidence type="ECO:0000313" key="2">
    <source>
        <dbReference type="EMBL" id="EEB11293.1"/>
    </source>
</evidence>
<dbReference type="HOGENOM" id="CLU_045030_1_0_1"/>
<gene>
    <name evidence="3" type="primary">8238154</name>
    <name evidence="2" type="ORF">Phum_PHUM105210</name>
</gene>
<feature type="domain" description="NAD-dependent epimerase/dehydratase" evidence="1">
    <location>
        <begin position="5"/>
        <end position="244"/>
    </location>
</feature>
<reference evidence="2" key="2">
    <citation type="submission" date="2007-04" db="EMBL/GenBank/DDBJ databases">
        <title>The genome of the human body louse.</title>
        <authorList>
            <consortium name="The Human Body Louse Genome Consortium"/>
            <person name="Kirkness E."/>
            <person name="Walenz B."/>
            <person name="Hass B."/>
            <person name="Bruggner R."/>
            <person name="Strausberg R."/>
        </authorList>
    </citation>
    <scope>NUCLEOTIDE SEQUENCE</scope>
    <source>
        <strain evidence="2">USDA</strain>
    </source>
</reference>
<proteinExistence type="predicted"/>
<dbReference type="OrthoDB" id="16464at2759"/>
<dbReference type="RefSeq" id="XP_002424031.1">
    <property type="nucleotide sequence ID" value="XM_002423986.1"/>
</dbReference>
<dbReference type="InterPro" id="IPR001509">
    <property type="entry name" value="Epimerase_deHydtase"/>
</dbReference>
<dbReference type="InParanoid" id="E0VD37"/>
<organism>
    <name type="scientific">Pediculus humanus subsp. corporis</name>
    <name type="common">Body louse</name>
    <dbReference type="NCBI Taxonomy" id="121224"/>
    <lineage>
        <taxon>Eukaryota</taxon>
        <taxon>Metazoa</taxon>
        <taxon>Ecdysozoa</taxon>
        <taxon>Arthropoda</taxon>
        <taxon>Hexapoda</taxon>
        <taxon>Insecta</taxon>
        <taxon>Pterygota</taxon>
        <taxon>Neoptera</taxon>
        <taxon>Paraneoptera</taxon>
        <taxon>Psocodea</taxon>
        <taxon>Troctomorpha</taxon>
        <taxon>Phthiraptera</taxon>
        <taxon>Anoplura</taxon>
        <taxon>Pediculidae</taxon>
        <taxon>Pediculus</taxon>
    </lineage>
</organism>
<name>E0VD37_PEDHC</name>
<evidence type="ECO:0000313" key="4">
    <source>
        <dbReference type="Proteomes" id="UP000009046"/>
    </source>
</evidence>
<dbReference type="SUPFAM" id="SSF51735">
    <property type="entry name" value="NAD(P)-binding Rossmann-fold domains"/>
    <property type="match status" value="1"/>
</dbReference>
<dbReference type="PANTHER" id="PTHR43245:SF11">
    <property type="entry name" value="LD23561P"/>
    <property type="match status" value="1"/>
</dbReference>
<dbReference type="OMA" id="PQTAWLN"/>
<dbReference type="EMBL" id="DS235070">
    <property type="protein sequence ID" value="EEB11293.1"/>
    <property type="molecule type" value="Genomic_DNA"/>
</dbReference>
<evidence type="ECO:0000259" key="1">
    <source>
        <dbReference type="Pfam" id="PF01370"/>
    </source>
</evidence>
<dbReference type="eggNOG" id="KOG1430">
    <property type="taxonomic scope" value="Eukaryota"/>
</dbReference>